<evidence type="ECO:0000256" key="4">
    <source>
        <dbReference type="ARBA" id="ARBA00023136"/>
    </source>
</evidence>
<sequence>MEWITQRLDFLKSDLGSLEFSSEGSFKIRTVILRKADKRPNVLDFTTEDAFLQWLESEKSPLELPGLVLVMHHRPNTTDPRGARSLPYEESTFKKVAQKLYQHRSLSLLFKRASTALVTHKPVAWEGGLTPLASTVYNCKSDTENPPVLNSPNDVALSVTSFPTRGTAYAVMYGCTQPVLDLTVKCLKNTGGQALHPLIMPVIFAELERKRLLDLLDMEKTSLEQRILELESKLRGEDQNSISEKADSEPVLRTRDCESTKLWIDVSKLQNGLHSLRIQLQNMVEHSENLAATYYKPPSEDSGEIDEHLEVRRAGAKIQMRLREIIDELGSKIRSCESLLGGMSLAAQMESNYYTRRDAKVSIIIANATKRDGSQMRSISLLGMIFLPGTFLASLFSMSFFNWTPPDGNQIISPWIALYGVLVIVITLITVWSMRKWMEAEEKKARDQMAREVNSDSDSIV</sequence>
<keyword evidence="5" id="KW-0175">Coiled coil</keyword>
<keyword evidence="2 6" id="KW-0812">Transmembrane</keyword>
<dbReference type="Proteomes" id="UP001224890">
    <property type="component" value="Unassembled WGS sequence"/>
</dbReference>
<evidence type="ECO:0000313" key="7">
    <source>
        <dbReference type="EMBL" id="KAK1676305.1"/>
    </source>
</evidence>
<name>A0AAJ0ALW6_9PEZI</name>
<dbReference type="InterPro" id="IPR045863">
    <property type="entry name" value="CorA_TM1_TM2"/>
</dbReference>
<evidence type="ECO:0000256" key="3">
    <source>
        <dbReference type="ARBA" id="ARBA00022989"/>
    </source>
</evidence>
<evidence type="ECO:0000256" key="2">
    <source>
        <dbReference type="ARBA" id="ARBA00022692"/>
    </source>
</evidence>
<comment type="subcellular location">
    <subcellularLocation>
        <location evidence="1">Membrane</location>
        <topology evidence="1">Multi-pass membrane protein</topology>
    </subcellularLocation>
</comment>
<keyword evidence="8" id="KW-1185">Reference proteome</keyword>
<evidence type="ECO:0000256" key="1">
    <source>
        <dbReference type="ARBA" id="ARBA00004141"/>
    </source>
</evidence>
<gene>
    <name evidence="7" type="ORF">BDP55DRAFT_662258</name>
</gene>
<evidence type="ECO:0008006" key="9">
    <source>
        <dbReference type="Google" id="ProtNLM"/>
    </source>
</evidence>
<proteinExistence type="predicted"/>
<keyword evidence="4 6" id="KW-0472">Membrane</keyword>
<keyword evidence="3 6" id="KW-1133">Transmembrane helix</keyword>
<dbReference type="GO" id="GO:0016020">
    <property type="term" value="C:membrane"/>
    <property type="evidence" value="ECO:0007669"/>
    <property type="project" value="UniProtKB-SubCell"/>
</dbReference>
<dbReference type="EMBL" id="JAHMHR010000018">
    <property type="protein sequence ID" value="KAK1676305.1"/>
    <property type="molecule type" value="Genomic_DNA"/>
</dbReference>
<organism evidence="7 8">
    <name type="scientific">Colletotrichum godetiae</name>
    <dbReference type="NCBI Taxonomy" id="1209918"/>
    <lineage>
        <taxon>Eukaryota</taxon>
        <taxon>Fungi</taxon>
        <taxon>Dikarya</taxon>
        <taxon>Ascomycota</taxon>
        <taxon>Pezizomycotina</taxon>
        <taxon>Sordariomycetes</taxon>
        <taxon>Hypocreomycetidae</taxon>
        <taxon>Glomerellales</taxon>
        <taxon>Glomerellaceae</taxon>
        <taxon>Colletotrichum</taxon>
        <taxon>Colletotrichum acutatum species complex</taxon>
    </lineage>
</organism>
<accession>A0AAJ0ALW6</accession>
<feature type="transmembrane region" description="Helical" evidence="6">
    <location>
        <begin position="379"/>
        <end position="403"/>
    </location>
</feature>
<protein>
    <recommendedName>
        <fullName evidence="9">CorA-like Mg2+ transporter</fullName>
    </recommendedName>
</protein>
<dbReference type="AlphaFoldDB" id="A0AAJ0ALW6"/>
<evidence type="ECO:0000256" key="6">
    <source>
        <dbReference type="SAM" id="Phobius"/>
    </source>
</evidence>
<reference evidence="7" key="1">
    <citation type="submission" date="2021-06" db="EMBL/GenBank/DDBJ databases">
        <title>Comparative genomics, transcriptomics and evolutionary studies reveal genomic signatures of adaptation to plant cell wall in hemibiotrophic fungi.</title>
        <authorList>
            <consortium name="DOE Joint Genome Institute"/>
            <person name="Baroncelli R."/>
            <person name="Diaz J.F."/>
            <person name="Benocci T."/>
            <person name="Peng M."/>
            <person name="Battaglia E."/>
            <person name="Haridas S."/>
            <person name="Andreopoulos W."/>
            <person name="Labutti K."/>
            <person name="Pangilinan J."/>
            <person name="Floch G.L."/>
            <person name="Makela M.R."/>
            <person name="Henrissat B."/>
            <person name="Grigoriev I.V."/>
            <person name="Crouch J.A."/>
            <person name="De Vries R.P."/>
            <person name="Sukno S.A."/>
            <person name="Thon M.R."/>
        </authorList>
    </citation>
    <scope>NUCLEOTIDE SEQUENCE</scope>
    <source>
        <strain evidence="7">CBS 193.32</strain>
    </source>
</reference>
<evidence type="ECO:0000256" key="5">
    <source>
        <dbReference type="SAM" id="Coils"/>
    </source>
</evidence>
<evidence type="ECO:0000313" key="8">
    <source>
        <dbReference type="Proteomes" id="UP001224890"/>
    </source>
</evidence>
<dbReference type="GeneID" id="85459314"/>
<dbReference type="SUPFAM" id="SSF144083">
    <property type="entry name" value="Magnesium transport protein CorA, transmembrane region"/>
    <property type="match status" value="1"/>
</dbReference>
<dbReference type="RefSeq" id="XP_060430308.1">
    <property type="nucleotide sequence ID" value="XM_060574788.1"/>
</dbReference>
<dbReference type="Gene3D" id="1.20.58.340">
    <property type="entry name" value="Magnesium transport protein CorA, transmembrane region"/>
    <property type="match status" value="1"/>
</dbReference>
<comment type="caution">
    <text evidence="7">The sequence shown here is derived from an EMBL/GenBank/DDBJ whole genome shotgun (WGS) entry which is preliminary data.</text>
</comment>
<feature type="transmembrane region" description="Helical" evidence="6">
    <location>
        <begin position="415"/>
        <end position="434"/>
    </location>
</feature>
<feature type="coiled-coil region" evidence="5">
    <location>
        <begin position="213"/>
        <end position="240"/>
    </location>
</feature>